<protein>
    <recommendedName>
        <fullName evidence="5">Integral membrane protein</fullName>
    </recommendedName>
</protein>
<keyword evidence="2" id="KW-0812">Transmembrane</keyword>
<dbReference type="NCBIfam" id="NF042915">
    <property type="entry name" value="MAB_1171c_fam"/>
    <property type="match status" value="1"/>
</dbReference>
<feature type="compositionally biased region" description="Pro residues" evidence="1">
    <location>
        <begin position="305"/>
        <end position="319"/>
    </location>
</feature>
<feature type="region of interest" description="Disordered" evidence="1">
    <location>
        <begin position="294"/>
        <end position="319"/>
    </location>
</feature>
<dbReference type="KEGG" id="sroi:IAG44_41685"/>
<accession>A0A7H0IR64</accession>
<feature type="transmembrane region" description="Helical" evidence="2">
    <location>
        <begin position="192"/>
        <end position="213"/>
    </location>
</feature>
<keyword evidence="2" id="KW-0472">Membrane</keyword>
<feature type="transmembrane region" description="Helical" evidence="2">
    <location>
        <begin position="233"/>
        <end position="254"/>
    </location>
</feature>
<proteinExistence type="predicted"/>
<name>A0A7H0IR64_9ACTN</name>
<evidence type="ECO:0000256" key="1">
    <source>
        <dbReference type="SAM" id="MobiDB-lite"/>
    </source>
</evidence>
<dbReference type="EMBL" id="CP060828">
    <property type="protein sequence ID" value="QNP75280.1"/>
    <property type="molecule type" value="Genomic_DNA"/>
</dbReference>
<feature type="transmembrane region" description="Helical" evidence="2">
    <location>
        <begin position="111"/>
        <end position="129"/>
    </location>
</feature>
<keyword evidence="2" id="KW-1133">Transmembrane helix</keyword>
<evidence type="ECO:0000313" key="4">
    <source>
        <dbReference type="Proteomes" id="UP000516052"/>
    </source>
</evidence>
<dbReference type="RefSeq" id="WP_187752201.1">
    <property type="nucleotide sequence ID" value="NZ_CP060828.1"/>
</dbReference>
<gene>
    <name evidence="3" type="ORF">IAG44_41685</name>
</gene>
<organism evidence="3 4">
    <name type="scientific">Streptomyces roseirectus</name>
    <dbReference type="NCBI Taxonomy" id="2768066"/>
    <lineage>
        <taxon>Bacteria</taxon>
        <taxon>Bacillati</taxon>
        <taxon>Actinomycetota</taxon>
        <taxon>Actinomycetes</taxon>
        <taxon>Kitasatosporales</taxon>
        <taxon>Streptomycetaceae</taxon>
        <taxon>Streptomyces</taxon>
    </lineage>
</organism>
<sequence length="319" mass="34708">MSVSDLIATLILALLLLQAAVRLPGTLRGQRRSRSLSGAFTAFAIAWWLRTGLGRTAVDPLGVNDLPTLLKHVLAIAGICVLLMYVCDVYAEEDTSARHIRISAWIQRATAYASVATVVCMTAVFFLVLDRSKTGKDSPYFIGRHMGDPGLALYMGLFYAYVVAAALVCAYQWGRAARRAGHWSLRTGLTMMSAGMTLIVVYAVMRTVFLSVATLHPLPARDLADQEHITDTVLYAGFLLWLLGSIVPALRALLTRARSIHAILRLHPLWRDLALAVDGIALYQPAHLLRGHRAAQHPCATSSPTTPPPADPPRPPLGD</sequence>
<feature type="transmembrane region" description="Helical" evidence="2">
    <location>
        <begin position="149"/>
        <end position="171"/>
    </location>
</feature>
<keyword evidence="4" id="KW-1185">Reference proteome</keyword>
<evidence type="ECO:0008006" key="5">
    <source>
        <dbReference type="Google" id="ProtNLM"/>
    </source>
</evidence>
<dbReference type="InterPro" id="IPR050039">
    <property type="entry name" value="MAB_1171c-like"/>
</dbReference>
<feature type="transmembrane region" description="Helical" evidence="2">
    <location>
        <begin position="69"/>
        <end position="91"/>
    </location>
</feature>
<dbReference type="AlphaFoldDB" id="A0A7H0IR64"/>
<evidence type="ECO:0000256" key="2">
    <source>
        <dbReference type="SAM" id="Phobius"/>
    </source>
</evidence>
<dbReference type="Proteomes" id="UP000516052">
    <property type="component" value="Chromosome"/>
</dbReference>
<evidence type="ECO:0000313" key="3">
    <source>
        <dbReference type="EMBL" id="QNP75280.1"/>
    </source>
</evidence>
<reference evidence="3 4" key="1">
    <citation type="submission" date="2020-08" db="EMBL/GenBank/DDBJ databases">
        <title>A novel species.</title>
        <authorList>
            <person name="Gao J."/>
        </authorList>
    </citation>
    <scope>NUCLEOTIDE SEQUENCE [LARGE SCALE GENOMIC DNA]</scope>
    <source>
        <strain evidence="3 4">CRXT-G-22</strain>
    </source>
</reference>